<dbReference type="EC" id="3.6.3.19" evidence="2"/>
<dbReference type="PANTHER" id="PTHR43875:SF3">
    <property type="entry name" value="MALTOSE_MALTODEXTRIN IMPORT ATP-BINDING PROTEIN MALK"/>
    <property type="match status" value="1"/>
</dbReference>
<comment type="caution">
    <text evidence="2">The sequence shown here is derived from an EMBL/GenBank/DDBJ whole genome shotgun (WGS) entry which is preliminary data.</text>
</comment>
<sequence>MSIRLANVSKDFGNTKVLSDVSVEIEPGEFFVMVGPSGSGKSTLLRMIAGLD</sequence>
<dbReference type="Gene3D" id="3.40.50.300">
    <property type="entry name" value="P-loop containing nucleotide triphosphate hydrolases"/>
    <property type="match status" value="1"/>
</dbReference>
<dbReference type="InterPro" id="IPR003439">
    <property type="entry name" value="ABC_transporter-like_ATP-bd"/>
</dbReference>
<dbReference type="GO" id="GO:0005524">
    <property type="term" value="F:ATP binding"/>
    <property type="evidence" value="ECO:0007669"/>
    <property type="project" value="UniProtKB-KW"/>
</dbReference>
<reference evidence="2 3" key="1">
    <citation type="journal article" date="2018" name="Front. Microbiol.">
        <title>Conversion of Methionine to Cysteine in Lactobacillus paracasei Depends on the Highly Mobile cysK-ctl-cysE Gene Cluster.</title>
        <authorList>
            <person name="Wuthrich D."/>
            <person name="Irmler S."/>
            <person name="Berthoud H."/>
            <person name="Guggenbuhl B."/>
            <person name="Eugster E."/>
            <person name="Bruggmann R."/>
        </authorList>
    </citation>
    <scope>NUCLEOTIDE SEQUENCE [LARGE SCALE GENOMIC DNA]</scope>
    <source>
        <strain evidence="2 3">FAM18172</strain>
    </source>
</reference>
<evidence type="ECO:0000313" key="3">
    <source>
        <dbReference type="Proteomes" id="UP000285532"/>
    </source>
</evidence>
<dbReference type="GO" id="GO:0015423">
    <property type="term" value="F:ABC-type maltose transporter activity"/>
    <property type="evidence" value="ECO:0007669"/>
    <property type="project" value="TreeGrafter"/>
</dbReference>
<dbReference type="SUPFAM" id="SSF52540">
    <property type="entry name" value="P-loop containing nucleoside triphosphate hydrolases"/>
    <property type="match status" value="1"/>
</dbReference>
<dbReference type="GO" id="GO:0055052">
    <property type="term" value="C:ATP-binding cassette (ABC) transporter complex, substrate-binding subunit-containing"/>
    <property type="evidence" value="ECO:0007669"/>
    <property type="project" value="TreeGrafter"/>
</dbReference>
<keyword evidence="2" id="KW-0067">ATP-binding</keyword>
<evidence type="ECO:0000313" key="2">
    <source>
        <dbReference type="EMBL" id="RND82304.1"/>
    </source>
</evidence>
<proteinExistence type="predicted"/>
<dbReference type="GO" id="GO:0016887">
    <property type="term" value="F:ATP hydrolysis activity"/>
    <property type="evidence" value="ECO:0007669"/>
    <property type="project" value="InterPro"/>
</dbReference>
<dbReference type="Pfam" id="PF00005">
    <property type="entry name" value="ABC_tran"/>
    <property type="match status" value="1"/>
</dbReference>
<dbReference type="InterPro" id="IPR047641">
    <property type="entry name" value="ABC_transpr_MalK/UgpC-like"/>
</dbReference>
<gene>
    <name evidence="2" type="ORF">FAM18172_02745</name>
</gene>
<dbReference type="AlphaFoldDB" id="A0A422M4G2"/>
<dbReference type="GO" id="GO:1990060">
    <property type="term" value="C:maltose transport complex"/>
    <property type="evidence" value="ECO:0007669"/>
    <property type="project" value="TreeGrafter"/>
</dbReference>
<name>A0A422M4G2_LACPA</name>
<keyword evidence="2" id="KW-0547">Nucleotide-binding</keyword>
<dbReference type="Proteomes" id="UP000285532">
    <property type="component" value="Unassembled WGS sequence"/>
</dbReference>
<protein>
    <submittedName>
        <fullName evidence="2">Maltose/maltodextrin import ATP-binding protein MalK</fullName>
        <ecNumber evidence="2">3.6.3.19</ecNumber>
    </submittedName>
</protein>
<dbReference type="EMBL" id="LKFU01000108">
    <property type="protein sequence ID" value="RND82304.1"/>
    <property type="molecule type" value="Genomic_DNA"/>
</dbReference>
<feature type="domain" description="ABC transporter" evidence="1">
    <location>
        <begin position="18"/>
        <end position="51"/>
    </location>
</feature>
<accession>A0A422M4G2</accession>
<dbReference type="PANTHER" id="PTHR43875">
    <property type="entry name" value="MALTODEXTRIN IMPORT ATP-BINDING PROTEIN MSMX"/>
    <property type="match status" value="1"/>
</dbReference>
<evidence type="ECO:0000259" key="1">
    <source>
        <dbReference type="Pfam" id="PF00005"/>
    </source>
</evidence>
<keyword evidence="2" id="KW-0378">Hydrolase</keyword>
<organism evidence="2 3">
    <name type="scientific">Lacticaseibacillus paracasei</name>
    <name type="common">Lactobacillus paracasei</name>
    <dbReference type="NCBI Taxonomy" id="1597"/>
    <lineage>
        <taxon>Bacteria</taxon>
        <taxon>Bacillati</taxon>
        <taxon>Bacillota</taxon>
        <taxon>Bacilli</taxon>
        <taxon>Lactobacillales</taxon>
        <taxon>Lactobacillaceae</taxon>
        <taxon>Lacticaseibacillus</taxon>
    </lineage>
</organism>
<dbReference type="InterPro" id="IPR027417">
    <property type="entry name" value="P-loop_NTPase"/>
</dbReference>